<evidence type="ECO:0000256" key="4">
    <source>
        <dbReference type="ARBA" id="ARBA00022679"/>
    </source>
</evidence>
<evidence type="ECO:0000256" key="6">
    <source>
        <dbReference type="ARBA" id="ARBA00022777"/>
    </source>
</evidence>
<dbReference type="InParanoid" id="A0A2P5HSD4"/>
<keyword evidence="6 9" id="KW-0418">Kinase</keyword>
<dbReference type="Pfam" id="PF13671">
    <property type="entry name" value="AAA_33"/>
    <property type="match status" value="1"/>
</dbReference>
<comment type="similarity">
    <text evidence="2 9">Belongs to the gluconokinase GntK/GntV family.</text>
</comment>
<dbReference type="STRING" id="158607.A0A2P5HSD4"/>
<evidence type="ECO:0000313" key="11">
    <source>
        <dbReference type="EMBL" id="POS73178.1"/>
    </source>
</evidence>
<keyword evidence="4 9" id="KW-0808">Transferase</keyword>
<dbReference type="FunCoup" id="A0A2P5HSD4">
    <property type="interactions" value="1099"/>
</dbReference>
<evidence type="ECO:0000313" key="12">
    <source>
        <dbReference type="Proteomes" id="UP000094444"/>
    </source>
</evidence>
<dbReference type="InterPro" id="IPR027417">
    <property type="entry name" value="P-loop_NTPase"/>
</dbReference>
<gene>
    <name evidence="11" type="ORF">DHEL01_v208425</name>
</gene>
<sequence>MLSYDPPISVKGPSPVTPTTMSPNRPVISSSKPVRHTKQADIVKPSNTVPTYTRNQTKHHHIWLVTGPAGCGKSTVAKHIADSLGMSYIEGDDFHPAANIEKMSNGIPLTDADRWDWLTRLRDEALAQIQMGSSGVVVTCSALKRKYRDVIRVAPYFYPGAQLHFIYLHAPEEVLLQRVAARQGHYMGATMVRSQFEILEPPTKEEQDVISVDVSRTMEEVTRDALDQAMRKLAEDAA</sequence>
<dbReference type="PANTHER" id="PTHR43442">
    <property type="entry name" value="GLUCONOKINASE-RELATED"/>
    <property type="match status" value="1"/>
</dbReference>
<proteinExistence type="inferred from homology"/>
<evidence type="ECO:0000256" key="10">
    <source>
        <dbReference type="SAM" id="MobiDB-lite"/>
    </source>
</evidence>
<dbReference type="AlphaFoldDB" id="A0A2P5HSD4"/>
<dbReference type="Gene3D" id="3.40.50.300">
    <property type="entry name" value="P-loop containing nucleotide triphosphate hydrolases"/>
    <property type="match status" value="1"/>
</dbReference>
<dbReference type="GO" id="GO:0005737">
    <property type="term" value="C:cytoplasm"/>
    <property type="evidence" value="ECO:0007669"/>
    <property type="project" value="TreeGrafter"/>
</dbReference>
<evidence type="ECO:0000256" key="5">
    <source>
        <dbReference type="ARBA" id="ARBA00022741"/>
    </source>
</evidence>
<accession>A0A2P5HSD4</accession>
<dbReference type="UniPathway" id="UPA00792"/>
<name>A0A2P5HSD4_DIAHE</name>
<evidence type="ECO:0000256" key="8">
    <source>
        <dbReference type="ARBA" id="ARBA00048090"/>
    </source>
</evidence>
<evidence type="ECO:0000256" key="7">
    <source>
        <dbReference type="ARBA" id="ARBA00022840"/>
    </source>
</evidence>
<dbReference type="GO" id="GO:0005524">
    <property type="term" value="F:ATP binding"/>
    <property type="evidence" value="ECO:0007669"/>
    <property type="project" value="UniProtKB-KW"/>
</dbReference>
<reference evidence="11" key="1">
    <citation type="submission" date="2017-09" db="EMBL/GenBank/DDBJ databases">
        <title>Polyketide synthases of a Diaporthe helianthi virulent isolate.</title>
        <authorList>
            <person name="Baroncelli R."/>
        </authorList>
    </citation>
    <scope>NUCLEOTIDE SEQUENCE [LARGE SCALE GENOMIC DNA]</scope>
    <source>
        <strain evidence="11">7/96</strain>
    </source>
</reference>
<evidence type="ECO:0000256" key="9">
    <source>
        <dbReference type="RuleBase" id="RU363066"/>
    </source>
</evidence>
<comment type="pathway">
    <text evidence="1 9">Carbohydrate acid metabolism; D-gluconate degradation.</text>
</comment>
<evidence type="ECO:0000256" key="3">
    <source>
        <dbReference type="ARBA" id="ARBA00012054"/>
    </source>
</evidence>
<dbReference type="PANTHER" id="PTHR43442:SF3">
    <property type="entry name" value="GLUCONOKINASE-RELATED"/>
    <property type="match status" value="1"/>
</dbReference>
<comment type="caution">
    <text evidence="11">The sequence shown here is derived from an EMBL/GenBank/DDBJ whole genome shotgun (WGS) entry which is preliminary data.</text>
</comment>
<dbReference type="InterPro" id="IPR006001">
    <property type="entry name" value="Therm_gnt_kin"/>
</dbReference>
<organism evidence="11 12">
    <name type="scientific">Diaporthe helianthi</name>
    <dbReference type="NCBI Taxonomy" id="158607"/>
    <lineage>
        <taxon>Eukaryota</taxon>
        <taxon>Fungi</taxon>
        <taxon>Dikarya</taxon>
        <taxon>Ascomycota</taxon>
        <taxon>Pezizomycotina</taxon>
        <taxon>Sordariomycetes</taxon>
        <taxon>Sordariomycetidae</taxon>
        <taxon>Diaporthales</taxon>
        <taxon>Diaporthaceae</taxon>
        <taxon>Diaporthe</taxon>
    </lineage>
</organism>
<dbReference type="NCBIfam" id="TIGR01313">
    <property type="entry name" value="therm_gnt_kin"/>
    <property type="match status" value="1"/>
</dbReference>
<feature type="compositionally biased region" description="Polar residues" evidence="10">
    <location>
        <begin position="17"/>
        <end position="32"/>
    </location>
</feature>
<dbReference type="EC" id="2.7.1.12" evidence="3 9"/>
<dbReference type="CDD" id="cd02021">
    <property type="entry name" value="GntK"/>
    <property type="match status" value="1"/>
</dbReference>
<dbReference type="OrthoDB" id="275177at2759"/>
<dbReference type="Proteomes" id="UP000094444">
    <property type="component" value="Unassembled WGS sequence"/>
</dbReference>
<keyword evidence="12" id="KW-1185">Reference proteome</keyword>
<evidence type="ECO:0000256" key="1">
    <source>
        <dbReference type="ARBA" id="ARBA00004875"/>
    </source>
</evidence>
<dbReference type="FunFam" id="3.40.50.300:FF:001607">
    <property type="entry name" value="Gluconokinase"/>
    <property type="match status" value="1"/>
</dbReference>
<feature type="region of interest" description="Disordered" evidence="10">
    <location>
        <begin position="1"/>
        <end position="37"/>
    </location>
</feature>
<keyword evidence="5 9" id="KW-0547">Nucleotide-binding</keyword>
<protein>
    <recommendedName>
        <fullName evidence="3 9">Gluconokinase</fullName>
        <ecNumber evidence="3 9">2.7.1.12</ecNumber>
    </recommendedName>
</protein>
<dbReference type="GO" id="GO:0046316">
    <property type="term" value="F:gluconokinase activity"/>
    <property type="evidence" value="ECO:0007669"/>
    <property type="project" value="UniProtKB-EC"/>
</dbReference>
<comment type="catalytic activity">
    <reaction evidence="8 9">
        <text>D-gluconate + ATP = 6-phospho-D-gluconate + ADP + H(+)</text>
        <dbReference type="Rhea" id="RHEA:19433"/>
        <dbReference type="ChEBI" id="CHEBI:15378"/>
        <dbReference type="ChEBI" id="CHEBI:18391"/>
        <dbReference type="ChEBI" id="CHEBI:30616"/>
        <dbReference type="ChEBI" id="CHEBI:58759"/>
        <dbReference type="ChEBI" id="CHEBI:456216"/>
        <dbReference type="EC" id="2.7.1.12"/>
    </reaction>
</comment>
<keyword evidence="7 9" id="KW-0067">ATP-binding</keyword>
<evidence type="ECO:0000256" key="2">
    <source>
        <dbReference type="ARBA" id="ARBA00008420"/>
    </source>
</evidence>
<dbReference type="GO" id="GO:0005975">
    <property type="term" value="P:carbohydrate metabolic process"/>
    <property type="evidence" value="ECO:0007669"/>
    <property type="project" value="InterPro"/>
</dbReference>
<dbReference type="SUPFAM" id="SSF52540">
    <property type="entry name" value="P-loop containing nucleoside triphosphate hydrolases"/>
    <property type="match status" value="1"/>
</dbReference>
<dbReference type="EMBL" id="MAVT02000847">
    <property type="protein sequence ID" value="POS73178.1"/>
    <property type="molecule type" value="Genomic_DNA"/>
</dbReference>